<reference evidence="6" key="1">
    <citation type="submission" date="2022-07" db="EMBL/GenBank/DDBJ databases">
        <title>Fungi with potential for degradation of polypropylene.</title>
        <authorList>
            <person name="Gostincar C."/>
        </authorList>
    </citation>
    <scope>NUCLEOTIDE SEQUENCE</scope>
    <source>
        <strain evidence="6">EXF-13287</strain>
    </source>
</reference>
<evidence type="ECO:0000259" key="5">
    <source>
        <dbReference type="Pfam" id="PF20778"/>
    </source>
</evidence>
<dbReference type="InterPro" id="IPR048400">
    <property type="entry name" value="SLS1_N"/>
</dbReference>
<feature type="domain" description="SLS1 C-terminal" evidence="5">
    <location>
        <begin position="534"/>
        <end position="860"/>
    </location>
</feature>
<keyword evidence="7" id="KW-1185">Reference proteome</keyword>
<organism evidence="6 7">
    <name type="scientific">Coniochaeta hoffmannii</name>
    <dbReference type="NCBI Taxonomy" id="91930"/>
    <lineage>
        <taxon>Eukaryota</taxon>
        <taxon>Fungi</taxon>
        <taxon>Dikarya</taxon>
        <taxon>Ascomycota</taxon>
        <taxon>Pezizomycotina</taxon>
        <taxon>Sordariomycetes</taxon>
        <taxon>Sordariomycetidae</taxon>
        <taxon>Coniochaetales</taxon>
        <taxon>Coniochaetaceae</taxon>
        <taxon>Coniochaeta</taxon>
    </lineage>
</organism>
<evidence type="ECO:0000259" key="3">
    <source>
        <dbReference type="Pfam" id="PF20776"/>
    </source>
</evidence>
<protein>
    <recommendedName>
        <fullName evidence="8">Mitochondrial inner-membrane-bound regulator-domain-containing protein</fullName>
    </recommendedName>
</protein>
<dbReference type="Pfam" id="PF20776">
    <property type="entry name" value="SLS1_N"/>
    <property type="match status" value="1"/>
</dbReference>
<evidence type="ECO:0008006" key="8">
    <source>
        <dbReference type="Google" id="ProtNLM"/>
    </source>
</evidence>
<feature type="domain" description="SLS1 second KH" evidence="4">
    <location>
        <begin position="443"/>
        <end position="501"/>
    </location>
</feature>
<feature type="domain" description="SLS1 first KH" evidence="2">
    <location>
        <begin position="364"/>
        <end position="431"/>
    </location>
</feature>
<evidence type="ECO:0000256" key="1">
    <source>
        <dbReference type="SAM" id="MobiDB-lite"/>
    </source>
</evidence>
<dbReference type="Pfam" id="PF14611">
    <property type="entry name" value="KH_SLS1_1"/>
    <property type="match status" value="1"/>
</dbReference>
<gene>
    <name evidence="6" type="ORF">NKR19_g9309</name>
</gene>
<accession>A0AA38RCE8</accession>
<dbReference type="Pfam" id="PF20778">
    <property type="entry name" value="SLS1_C"/>
    <property type="match status" value="1"/>
</dbReference>
<feature type="region of interest" description="Disordered" evidence="1">
    <location>
        <begin position="907"/>
        <end position="933"/>
    </location>
</feature>
<dbReference type="Proteomes" id="UP001174691">
    <property type="component" value="Unassembled WGS sequence"/>
</dbReference>
<dbReference type="InterPro" id="IPR032741">
    <property type="entry name" value="Sls1_KH-1"/>
</dbReference>
<dbReference type="EMBL" id="JANBVN010000218">
    <property type="protein sequence ID" value="KAJ9132406.1"/>
    <property type="molecule type" value="Genomic_DNA"/>
</dbReference>
<evidence type="ECO:0000313" key="6">
    <source>
        <dbReference type="EMBL" id="KAJ9132406.1"/>
    </source>
</evidence>
<evidence type="ECO:0000259" key="2">
    <source>
        <dbReference type="Pfam" id="PF14611"/>
    </source>
</evidence>
<feature type="domain" description="SLS1 N-terminal" evidence="3">
    <location>
        <begin position="243"/>
        <end position="357"/>
    </location>
</feature>
<feature type="compositionally biased region" description="Polar residues" evidence="1">
    <location>
        <begin position="34"/>
        <end position="47"/>
    </location>
</feature>
<name>A0AA38RCE8_9PEZI</name>
<dbReference type="InterPro" id="IPR048401">
    <property type="entry name" value="SLS1_C"/>
</dbReference>
<evidence type="ECO:0000259" key="4">
    <source>
        <dbReference type="Pfam" id="PF20777"/>
    </source>
</evidence>
<dbReference type="GO" id="GO:0005743">
    <property type="term" value="C:mitochondrial inner membrane"/>
    <property type="evidence" value="ECO:0007669"/>
    <property type="project" value="InterPro"/>
</dbReference>
<dbReference type="Pfam" id="PF20777">
    <property type="entry name" value="KH_SLS1_2"/>
    <property type="match status" value="1"/>
</dbReference>
<feature type="compositionally biased region" description="Gly residues" evidence="1">
    <location>
        <begin position="923"/>
        <end position="933"/>
    </location>
</feature>
<feature type="region of interest" description="Disordered" evidence="1">
    <location>
        <begin position="24"/>
        <end position="145"/>
    </location>
</feature>
<feature type="compositionally biased region" description="Acidic residues" evidence="1">
    <location>
        <begin position="909"/>
        <end position="919"/>
    </location>
</feature>
<sequence>MLSRRIPGGFVCLRCRLALASRSRTRPSPFRAPFTSSPVINTPSRSYSDAAEKTTWSGRLPTESHGEDSLAPPGPAEQAQKSDPAPEEPPSPSAPRAHDVAGTADPWKGVFDGAVEDREPGRRGRHRQGAAEVTCDQQQPGDGPEDKAVYRQIRVKSKGRGKSRSQGRVTLDTAPGFYTAKGQRLKPTNRSLPIDILGKPAHALVLRDAGARKKKKLDQLDPDEPGSLLNLAKIYESTEADVPSTDEVLRNIDELQPAETVLPRREFERLKQTLYKGFTKAQLAVYIQKSSLVDKEKETKTLELRPWVLESWPWTPEVESESGTSDALLQGYVSKSTSPKERLAIGLMRQCWGVGVQELQSQQGYLDVKVQDLQFDLLMLGNRRWLESISKSLFEPGTQIELIRSDKIVRIVAPKVTAELILQEINTLLDQAQTRVLGAAQISPKKLDQSILDEVGQITHSVVRYDKSGKDIEVSWITPPEGQREGLEDLADVAYRLLYSAYGYKQAGDATMEVQPEPYEVGGWYLPDYHSQGKMAWKDRLSKWARWAIATPRRGARPADPIKLSANDNLYRNLDDTPSLSFASDGWSVEPQVTTKAVFGRVLHREPAPSNVEAAYADGTVEDDVLPKDGSHDWQTPYNRNTGIDDKLDRHLDRILSPVIPPLKSLAALTAKNRATTTQTSILLRFLPAPSNTSFPSLELTLLMDLDTDNLTPHSLRAVSRVATHDILLPSHPVDIRLTNTTSHLLPGSSLPSSCPEITTFLASSDLRPHEGILSTPSRPPPIRLPSRIFRSSPLSPSDAETTEEASYIFAGLELHRRVETSVQGWRLSYTSVEAGQGGGHRAELALESARAEDGGLDEKAMPGGEFEERFEPGVKEVDGKGGKMGAEEYVRTLSRLVLGEELRWFGEMPDEGDGEGEAVDGGSQGLSGDGEV</sequence>
<evidence type="ECO:0000313" key="7">
    <source>
        <dbReference type="Proteomes" id="UP001174691"/>
    </source>
</evidence>
<proteinExistence type="predicted"/>
<comment type="caution">
    <text evidence="6">The sequence shown here is derived from an EMBL/GenBank/DDBJ whole genome shotgun (WGS) entry which is preliminary data.</text>
</comment>
<dbReference type="InterPro" id="IPR048748">
    <property type="entry name" value="SLS1_KH2"/>
</dbReference>
<dbReference type="AlphaFoldDB" id="A0AA38RCE8"/>